<dbReference type="Proteomes" id="UP000324222">
    <property type="component" value="Unassembled WGS sequence"/>
</dbReference>
<dbReference type="EMBL" id="VSRR010058019">
    <property type="protein sequence ID" value="MPC81788.1"/>
    <property type="molecule type" value="Genomic_DNA"/>
</dbReference>
<accession>A0A5B7ILZ9</accession>
<evidence type="ECO:0000313" key="2">
    <source>
        <dbReference type="Proteomes" id="UP000324222"/>
    </source>
</evidence>
<dbReference type="AlphaFoldDB" id="A0A5B7ILZ9"/>
<organism evidence="1 2">
    <name type="scientific">Portunus trituberculatus</name>
    <name type="common">Swimming crab</name>
    <name type="synonym">Neptunus trituberculatus</name>
    <dbReference type="NCBI Taxonomy" id="210409"/>
    <lineage>
        <taxon>Eukaryota</taxon>
        <taxon>Metazoa</taxon>
        <taxon>Ecdysozoa</taxon>
        <taxon>Arthropoda</taxon>
        <taxon>Crustacea</taxon>
        <taxon>Multicrustacea</taxon>
        <taxon>Malacostraca</taxon>
        <taxon>Eumalacostraca</taxon>
        <taxon>Eucarida</taxon>
        <taxon>Decapoda</taxon>
        <taxon>Pleocyemata</taxon>
        <taxon>Brachyura</taxon>
        <taxon>Eubrachyura</taxon>
        <taxon>Portunoidea</taxon>
        <taxon>Portunidae</taxon>
        <taxon>Portuninae</taxon>
        <taxon>Portunus</taxon>
    </lineage>
</organism>
<evidence type="ECO:0000313" key="1">
    <source>
        <dbReference type="EMBL" id="MPC81788.1"/>
    </source>
</evidence>
<name>A0A5B7ILZ9_PORTR</name>
<keyword evidence="2" id="KW-1185">Reference proteome</keyword>
<reference evidence="1 2" key="1">
    <citation type="submission" date="2019-05" db="EMBL/GenBank/DDBJ databases">
        <title>Another draft genome of Portunus trituberculatus and its Hox gene families provides insights of decapod evolution.</title>
        <authorList>
            <person name="Jeong J.-H."/>
            <person name="Song I."/>
            <person name="Kim S."/>
            <person name="Choi T."/>
            <person name="Kim D."/>
            <person name="Ryu S."/>
            <person name="Kim W."/>
        </authorList>
    </citation>
    <scope>NUCLEOTIDE SEQUENCE [LARGE SCALE GENOMIC DNA]</scope>
    <source>
        <tissue evidence="1">Muscle</tissue>
    </source>
</reference>
<proteinExistence type="predicted"/>
<gene>
    <name evidence="1" type="ORF">E2C01_076421</name>
</gene>
<protein>
    <submittedName>
        <fullName evidence="1">Uncharacterized protein</fullName>
    </submittedName>
</protein>
<comment type="caution">
    <text evidence="1">The sequence shown here is derived from an EMBL/GenBank/DDBJ whole genome shotgun (WGS) entry which is preliminary data.</text>
</comment>
<sequence>MKSQCLRNIKKLSFPHRTVDIWNRLSEEIVAAENVHKLKEKQDKNRDRSLGAPLEPCKIQLDKHKQVYTHLLKRSSRFGSGGGGDGGGIFQFKQRDFLQHLSLHCHTIQLLHTEREREKKNN</sequence>